<dbReference type="PATRIC" id="fig|329854.7.peg.2401"/>
<reference evidence="1 2" key="1">
    <citation type="submission" date="2016-02" db="EMBL/GenBank/DDBJ databases">
        <authorList>
            <person name="Wen L."/>
            <person name="He K."/>
            <person name="Yang H."/>
        </authorList>
    </citation>
    <scope>NUCLEOTIDE SEQUENCE [LARGE SCALE GENOMIC DNA]</scope>
    <source>
        <strain evidence="1 2">KLE1704</strain>
    </source>
</reference>
<dbReference type="GO" id="GO:0004519">
    <property type="term" value="F:endonuclease activity"/>
    <property type="evidence" value="ECO:0007669"/>
    <property type="project" value="InterPro"/>
</dbReference>
<gene>
    <name evidence="1" type="ORF">HMPREF2531_02358</name>
</gene>
<dbReference type="EMBL" id="LTDF01000084">
    <property type="protein sequence ID" value="KXT50254.1"/>
    <property type="molecule type" value="Genomic_DNA"/>
</dbReference>
<dbReference type="Pfam" id="PF09907">
    <property type="entry name" value="HigB_toxin"/>
    <property type="match status" value="1"/>
</dbReference>
<evidence type="ECO:0000313" key="2">
    <source>
        <dbReference type="Proteomes" id="UP000070319"/>
    </source>
</evidence>
<evidence type="ECO:0000313" key="1">
    <source>
        <dbReference type="EMBL" id="KXT50254.1"/>
    </source>
</evidence>
<dbReference type="InterPro" id="IPR018669">
    <property type="entry name" value="Toxin_HigB"/>
</dbReference>
<accession>A0A139LFQ6</accession>
<comment type="caution">
    <text evidence="1">The sequence shown here is derived from an EMBL/GenBank/DDBJ whole genome shotgun (WGS) entry which is preliminary data.</text>
</comment>
<dbReference type="GO" id="GO:0003723">
    <property type="term" value="F:RNA binding"/>
    <property type="evidence" value="ECO:0007669"/>
    <property type="project" value="InterPro"/>
</dbReference>
<dbReference type="GO" id="GO:0110001">
    <property type="term" value="C:toxin-antitoxin complex"/>
    <property type="evidence" value="ECO:0007669"/>
    <property type="project" value="InterPro"/>
</dbReference>
<dbReference type="Proteomes" id="UP000070319">
    <property type="component" value="Unassembled WGS sequence"/>
</dbReference>
<protein>
    <submittedName>
        <fullName evidence="1">Toxin-antitoxin system, toxin component, RelE family</fullName>
    </submittedName>
</protein>
<proteinExistence type="predicted"/>
<sequence>MLVLSKYSKDVLNFRILWLALRQIECEMRIISFAAIREYVKKHADADIPLRDWYKKTEQADWTCLTDMKQTFNSVDYVGNDRFVFNIKGNDYRLVAIVLFAAKKVFIRFIGTHKEYDNKDCSKA</sequence>
<dbReference type="AlphaFoldDB" id="A0A139LFQ6"/>
<organism evidence="1">
    <name type="scientific">Bacteroides intestinalis</name>
    <dbReference type="NCBI Taxonomy" id="329854"/>
    <lineage>
        <taxon>Bacteria</taxon>
        <taxon>Pseudomonadati</taxon>
        <taxon>Bacteroidota</taxon>
        <taxon>Bacteroidia</taxon>
        <taxon>Bacteroidales</taxon>
        <taxon>Bacteroidaceae</taxon>
        <taxon>Bacteroides</taxon>
    </lineage>
</organism>
<name>A0A139LFQ6_9BACE</name>